<dbReference type="PANTHER" id="PTHR24133:SF16">
    <property type="entry name" value="ANKYRIN REPEAT DOMAIN-CONTAINING PROTEIN 9"/>
    <property type="match status" value="1"/>
</dbReference>
<dbReference type="Ensembl" id="ENSSFOT00015016880.2">
    <property type="protein sequence ID" value="ENSSFOP00015016693.2"/>
    <property type="gene ID" value="ENSSFOG00015010758.2"/>
</dbReference>
<dbReference type="PANTHER" id="PTHR24133">
    <property type="entry name" value="ANKYRIN DOMAIN-CONTAINING"/>
    <property type="match status" value="1"/>
</dbReference>
<reference evidence="1 2" key="1">
    <citation type="submission" date="2019-04" db="EMBL/GenBank/DDBJ databases">
        <authorList>
            <consortium name="Wellcome Sanger Institute Data Sharing"/>
        </authorList>
    </citation>
    <scope>NUCLEOTIDE SEQUENCE [LARGE SCALE GENOMIC DNA]</scope>
</reference>
<dbReference type="GeneTree" id="ENSGT00390000018116"/>
<reference evidence="1" key="3">
    <citation type="submission" date="2025-09" db="UniProtKB">
        <authorList>
            <consortium name="Ensembl"/>
        </authorList>
    </citation>
    <scope>IDENTIFICATION</scope>
</reference>
<evidence type="ECO:0000313" key="2">
    <source>
        <dbReference type="Proteomes" id="UP000694397"/>
    </source>
</evidence>
<dbReference type="InterPro" id="IPR052391">
    <property type="entry name" value="E3_Ligase-Neurotoxin"/>
</dbReference>
<dbReference type="SUPFAM" id="SSF48403">
    <property type="entry name" value="Ankyrin repeat"/>
    <property type="match status" value="1"/>
</dbReference>
<keyword evidence="2" id="KW-1185">Reference proteome</keyword>
<dbReference type="InterPro" id="IPR036770">
    <property type="entry name" value="Ankyrin_rpt-contain_sf"/>
</dbReference>
<dbReference type="Pfam" id="PF00023">
    <property type="entry name" value="Ank"/>
    <property type="match status" value="1"/>
</dbReference>
<protein>
    <submittedName>
        <fullName evidence="1">Ankyrin repeat domain 9</fullName>
    </submittedName>
</protein>
<dbReference type="OrthoDB" id="45365at2759"/>
<dbReference type="Proteomes" id="UP000694397">
    <property type="component" value="Chromosome 15"/>
</dbReference>
<dbReference type="SMART" id="SM00248">
    <property type="entry name" value="ANK"/>
    <property type="match status" value="2"/>
</dbReference>
<dbReference type="InterPro" id="IPR002110">
    <property type="entry name" value="Ankyrin_rpt"/>
</dbReference>
<reference evidence="1" key="2">
    <citation type="submission" date="2025-08" db="UniProtKB">
        <authorList>
            <consortium name="Ensembl"/>
        </authorList>
    </citation>
    <scope>IDENTIFICATION</scope>
</reference>
<dbReference type="AlphaFoldDB" id="A0A8C9RHT5"/>
<dbReference type="Gene3D" id="1.25.40.20">
    <property type="entry name" value="Ankyrin repeat-containing domain"/>
    <property type="match status" value="1"/>
</dbReference>
<name>A0A8C9RHT5_SCLFO</name>
<sequence>MPLDIGGFGYKSKKVCQKSSFAFYQAVRDLLPVWALEDMRKMEVFHWEDDRRACAYTPSEALLYALVHDHQPYARYLLNRYSVGALEMPSRSFCCCQSSNTPHLAMAVRYNRTNILKMILDSAKSFSEKERRNYVNSQSCVHAEGGKTALHIACDLVRPECVMLLLGSAACPYVTDQQGDTPLDSLLRQVHQSSAGARTKHVCLGYLILFMRELFRFQMRRELRENPRPWRALLGEQAFQWLSGSAPPSLFVLATRTLMTSVPGEQLDSLPLPDFLKPLDFRLRDQ</sequence>
<gene>
    <name evidence="1" type="primary">ANKRD9</name>
    <name evidence="1" type="synonym">ankrd9</name>
</gene>
<accession>A0A8C9RHT5</accession>
<organism evidence="1 2">
    <name type="scientific">Scleropages formosus</name>
    <name type="common">Asian bonytongue</name>
    <name type="synonym">Osteoglossum formosum</name>
    <dbReference type="NCBI Taxonomy" id="113540"/>
    <lineage>
        <taxon>Eukaryota</taxon>
        <taxon>Metazoa</taxon>
        <taxon>Chordata</taxon>
        <taxon>Craniata</taxon>
        <taxon>Vertebrata</taxon>
        <taxon>Euteleostomi</taxon>
        <taxon>Actinopterygii</taxon>
        <taxon>Neopterygii</taxon>
        <taxon>Teleostei</taxon>
        <taxon>Osteoglossocephala</taxon>
        <taxon>Osteoglossomorpha</taxon>
        <taxon>Osteoglossiformes</taxon>
        <taxon>Osteoglossidae</taxon>
        <taxon>Scleropages</taxon>
    </lineage>
</organism>
<evidence type="ECO:0000313" key="1">
    <source>
        <dbReference type="Ensembl" id="ENSSFOP00015016693.2"/>
    </source>
</evidence>
<proteinExistence type="predicted"/>